<reference evidence="3 4" key="2">
    <citation type="submission" date="2019-07" db="EMBL/GenBank/DDBJ databases">
        <title>Algibacter marinivivus sp. nov., isolated from the surface of a marine red alga.</title>
        <authorList>
            <person name="Zhong X."/>
            <person name="Xu W."/>
            <person name="Zhang Y."/>
            <person name="Zhang Q."/>
            <person name="Du Z."/>
        </authorList>
    </citation>
    <scope>NUCLEOTIDE SEQUENCE [LARGE SCALE GENOMIC DNA]</scope>
    <source>
        <strain evidence="3 4">RU-4-M-4</strain>
    </source>
</reference>
<evidence type="ECO:0000313" key="2">
    <source>
        <dbReference type="EMBL" id="KAA5828195.1"/>
    </source>
</evidence>
<reference evidence="2 5" key="1">
    <citation type="journal article" date="2015" name="Int. J. Syst. Evol. Microbiol.">
        <title>Algibacter amylolyticus sp. nov., isolated from intertidal sediment.</title>
        <authorList>
            <person name="Zhang D.C."/>
            <person name="Wu J."/>
            <person name="Neuner K."/>
            <person name="Yao J."/>
            <person name="Margesin R."/>
        </authorList>
    </citation>
    <scope>NUCLEOTIDE SEQUENCE [LARGE SCALE GENOMIC DNA]</scope>
    <source>
        <strain evidence="2 5">RU-4-M-4</strain>
    </source>
</reference>
<evidence type="ECO:0000313" key="5">
    <source>
        <dbReference type="Proteomes" id="UP000322315"/>
    </source>
</evidence>
<feature type="chain" id="PRO_5024396564" description="Lipoprotein" evidence="1">
    <location>
        <begin position="23"/>
        <end position="226"/>
    </location>
</feature>
<dbReference type="Proteomes" id="UP000315145">
    <property type="component" value="Unassembled WGS sequence"/>
</dbReference>
<dbReference type="RefSeq" id="WP_144115543.1">
    <property type="nucleotide sequence ID" value="NZ_VMBF01000001.1"/>
</dbReference>
<sequence>MKTVITLIFVLILSSCASKKNAESKGKSEYTFEQIVQDFDSKKVKYIGMKKYCVGSVRLNTINPKDCANCFSDNDIYIFWNENGKSYVQKFDNCSEFNRIEIFDFQPSEFLNNNSKELLTEKVGRFQIDDETYSTISHSCFRSFILNDGQSKFENKFDNYDLTGENKNLNYKANNELKIIMLEKELNKIITELENDNRFERDKKTCYNMRIKHTKSRKFIQKQPKP</sequence>
<keyword evidence="1" id="KW-0732">Signal</keyword>
<dbReference type="AlphaFoldDB" id="A0A5M7BNW5"/>
<evidence type="ECO:0000313" key="3">
    <source>
        <dbReference type="EMBL" id="TSJ82440.1"/>
    </source>
</evidence>
<evidence type="ECO:0000313" key="4">
    <source>
        <dbReference type="Proteomes" id="UP000315145"/>
    </source>
</evidence>
<name>A0A5M7BNW5_9FLAO</name>
<evidence type="ECO:0008006" key="6">
    <source>
        <dbReference type="Google" id="ProtNLM"/>
    </source>
</evidence>
<dbReference type="EMBL" id="VMBF01000001">
    <property type="protein sequence ID" value="TSJ82440.1"/>
    <property type="molecule type" value="Genomic_DNA"/>
</dbReference>
<protein>
    <recommendedName>
        <fullName evidence="6">Lipoprotein</fullName>
    </recommendedName>
</protein>
<reference evidence="2" key="3">
    <citation type="submission" date="2019-09" db="EMBL/GenBank/DDBJ databases">
        <authorList>
            <person name="Zhang D.-C."/>
        </authorList>
    </citation>
    <scope>NUCLEOTIDE SEQUENCE</scope>
    <source>
        <strain evidence="2">RU-4-M-4</strain>
    </source>
</reference>
<gene>
    <name evidence="2" type="ORF">F2B50_04990</name>
    <name evidence="3" type="ORF">FPF71_04990</name>
</gene>
<dbReference type="Proteomes" id="UP000322315">
    <property type="component" value="Unassembled WGS sequence"/>
</dbReference>
<comment type="caution">
    <text evidence="2">The sequence shown here is derived from an EMBL/GenBank/DDBJ whole genome shotgun (WGS) entry which is preliminary data.</text>
</comment>
<dbReference type="EMBL" id="VWRS01000001">
    <property type="protein sequence ID" value="KAA5828195.1"/>
    <property type="molecule type" value="Genomic_DNA"/>
</dbReference>
<dbReference type="PROSITE" id="PS51257">
    <property type="entry name" value="PROKAR_LIPOPROTEIN"/>
    <property type="match status" value="1"/>
</dbReference>
<proteinExistence type="predicted"/>
<organism evidence="2 5">
    <name type="scientific">Algibacter amylolyticus</name>
    <dbReference type="NCBI Taxonomy" id="1608400"/>
    <lineage>
        <taxon>Bacteria</taxon>
        <taxon>Pseudomonadati</taxon>
        <taxon>Bacteroidota</taxon>
        <taxon>Flavobacteriia</taxon>
        <taxon>Flavobacteriales</taxon>
        <taxon>Flavobacteriaceae</taxon>
        <taxon>Algibacter</taxon>
    </lineage>
</organism>
<keyword evidence="4" id="KW-1185">Reference proteome</keyword>
<dbReference type="OrthoDB" id="1453160at2"/>
<accession>A0A5M7BNW5</accession>
<feature type="signal peptide" evidence="1">
    <location>
        <begin position="1"/>
        <end position="22"/>
    </location>
</feature>
<evidence type="ECO:0000256" key="1">
    <source>
        <dbReference type="SAM" id="SignalP"/>
    </source>
</evidence>